<protein>
    <submittedName>
        <fullName evidence="1">Uncharacterized protein</fullName>
    </submittedName>
</protein>
<dbReference type="EMBL" id="AWSU01000322">
    <property type="protein sequence ID" value="ERI74493.1"/>
    <property type="molecule type" value="Genomic_DNA"/>
</dbReference>
<gene>
    <name evidence="1" type="ORF">CLOSYM_03955</name>
</gene>
<organism evidence="1 2">
    <name type="scientific">[Clostridium] symbiosum ATCC 14940</name>
    <dbReference type="NCBI Taxonomy" id="411472"/>
    <lineage>
        <taxon>Bacteria</taxon>
        <taxon>Bacillati</taxon>
        <taxon>Bacillota</taxon>
        <taxon>Clostridia</taxon>
        <taxon>Lachnospirales</taxon>
        <taxon>Lachnospiraceae</taxon>
        <taxon>Otoolea</taxon>
    </lineage>
</organism>
<evidence type="ECO:0000313" key="1">
    <source>
        <dbReference type="EMBL" id="ERI74493.1"/>
    </source>
</evidence>
<name>A0ABC9TSZ8_CLOSY</name>
<proteinExistence type="predicted"/>
<dbReference type="AlphaFoldDB" id="A0ABC9TSZ8"/>
<comment type="caution">
    <text evidence="1">The sequence shown here is derived from an EMBL/GenBank/DDBJ whole genome shotgun (WGS) entry which is preliminary data.</text>
</comment>
<sequence length="49" mass="5211">MKKHICGTIINCPADVLSHSLLPPFGSPATILISAVACSLYHMQQNSVC</sequence>
<accession>A0ABC9TSZ8</accession>
<evidence type="ECO:0000313" key="2">
    <source>
        <dbReference type="Proteomes" id="UP000016491"/>
    </source>
</evidence>
<dbReference type="Proteomes" id="UP000016491">
    <property type="component" value="Unassembled WGS sequence"/>
</dbReference>
<reference evidence="1 2" key="1">
    <citation type="submission" date="2013-07" db="EMBL/GenBank/DDBJ databases">
        <authorList>
            <person name="Weinstock G."/>
            <person name="Sodergren E."/>
            <person name="Wylie T."/>
            <person name="Fulton L."/>
            <person name="Fulton R."/>
            <person name="Fronick C."/>
            <person name="O'Laughlin M."/>
            <person name="Godfrey J."/>
            <person name="Miner T."/>
            <person name="Herter B."/>
            <person name="Appelbaum E."/>
            <person name="Cordes M."/>
            <person name="Lek S."/>
            <person name="Wollam A."/>
            <person name="Pepin K.H."/>
            <person name="Palsikar V.B."/>
            <person name="Mitreva M."/>
            <person name="Wilson R.K."/>
        </authorList>
    </citation>
    <scope>NUCLEOTIDE SEQUENCE [LARGE SCALE GENOMIC DNA]</scope>
    <source>
        <strain evidence="1 2">ATCC 14940</strain>
    </source>
</reference>